<evidence type="ECO:0000256" key="2">
    <source>
        <dbReference type="SAM" id="MobiDB-lite"/>
    </source>
</evidence>
<dbReference type="AlphaFoldDB" id="A0A0H2S5C3"/>
<name>A0A0H2S5C3_9AGAM</name>
<feature type="coiled-coil region" evidence="1">
    <location>
        <begin position="565"/>
        <end position="592"/>
    </location>
</feature>
<feature type="region of interest" description="Disordered" evidence="2">
    <location>
        <begin position="490"/>
        <end position="562"/>
    </location>
</feature>
<accession>A0A0H2S5C3</accession>
<keyword evidence="1" id="KW-0175">Coiled coil</keyword>
<dbReference type="InParanoid" id="A0A0H2S5C3"/>
<dbReference type="OrthoDB" id="2499658at2759"/>
<keyword evidence="4" id="KW-1185">Reference proteome</keyword>
<organism evidence="3 4">
    <name type="scientific">Schizopora paradoxa</name>
    <dbReference type="NCBI Taxonomy" id="27342"/>
    <lineage>
        <taxon>Eukaryota</taxon>
        <taxon>Fungi</taxon>
        <taxon>Dikarya</taxon>
        <taxon>Basidiomycota</taxon>
        <taxon>Agaricomycotina</taxon>
        <taxon>Agaricomycetes</taxon>
        <taxon>Hymenochaetales</taxon>
        <taxon>Schizoporaceae</taxon>
        <taxon>Schizopora</taxon>
    </lineage>
</organism>
<proteinExistence type="predicted"/>
<gene>
    <name evidence="3" type="ORF">SCHPADRAFT_891020</name>
</gene>
<sequence>MLDNAKFSNSDGTACEIFYNCVTVTQIEGGWVTQPGCQRELSLDPDSSFIAARYITDIYGRITPFLSWGVLDEFIRNSRDLKDFFKKVLDVKVTKFRTNGPDDNESGEPFSYVEGEIKGINTIIFPTVENFAMLRRLLKTLTGSDGYLSHLSYIRSRDGQTQKAMKDIFDEILVIFMYIWKHIETEGLSGQEYECLIMDEEHHENPTQGSNSNADHNLNRFGHAITLLDIYCSVNQGKLEDRALATFFKKIISSIQEDLHTGCIDRADTTLLSPQMVTTVMHTELESPFNSTSHSRILAFYDNSGMPFYLASVRNPNAAWGMPYFFTSVKDGDTVATWYDEHGRANTTSNFMVLVLRHDPIDFPTGHNYNPWRNLRPRAGSLDPTGPIYWLQYFPKKEEDFFEDIDQEILCDIDLLISSQVGGITPKKETQTQNIKPWSHMGNHDIVESDLSDDALEMVEFSSNDCSSHNEYERHDDDVEPVVIGIRLESVSNPDKYSREADSYSPQDRALHPRARRPSDASNGQSPPDLREDSDIPGDIVEGEGRSREVQDDVDAGPVSGEDMIDRLRRTIEEKEKEIAILRSMLSQNNNAF</sequence>
<evidence type="ECO:0000313" key="4">
    <source>
        <dbReference type="Proteomes" id="UP000053477"/>
    </source>
</evidence>
<dbReference type="Proteomes" id="UP000053477">
    <property type="component" value="Unassembled WGS sequence"/>
</dbReference>
<reference evidence="3 4" key="1">
    <citation type="submission" date="2015-04" db="EMBL/GenBank/DDBJ databases">
        <title>Complete genome sequence of Schizopora paradoxa KUC8140, a cosmopolitan wood degrader in East Asia.</title>
        <authorList>
            <consortium name="DOE Joint Genome Institute"/>
            <person name="Min B."/>
            <person name="Park H."/>
            <person name="Jang Y."/>
            <person name="Kim J.-J."/>
            <person name="Kim K.H."/>
            <person name="Pangilinan J."/>
            <person name="Lipzen A."/>
            <person name="Riley R."/>
            <person name="Grigoriev I.V."/>
            <person name="Spatafora J.W."/>
            <person name="Choi I.-G."/>
        </authorList>
    </citation>
    <scope>NUCLEOTIDE SEQUENCE [LARGE SCALE GENOMIC DNA]</scope>
    <source>
        <strain evidence="3 4">KUC8140</strain>
    </source>
</reference>
<evidence type="ECO:0000256" key="1">
    <source>
        <dbReference type="SAM" id="Coils"/>
    </source>
</evidence>
<evidence type="ECO:0000313" key="3">
    <source>
        <dbReference type="EMBL" id="KLO12126.1"/>
    </source>
</evidence>
<dbReference type="EMBL" id="KQ085984">
    <property type="protein sequence ID" value="KLO12126.1"/>
    <property type="molecule type" value="Genomic_DNA"/>
</dbReference>
<protein>
    <submittedName>
        <fullName evidence="3">Uncharacterized protein</fullName>
    </submittedName>
</protein>